<organism evidence="8 9">
    <name type="scientific">Citrus sinensis</name>
    <name type="common">Sweet orange</name>
    <name type="synonym">Citrus aurantium var. sinensis</name>
    <dbReference type="NCBI Taxonomy" id="2711"/>
    <lineage>
        <taxon>Eukaryota</taxon>
        <taxon>Viridiplantae</taxon>
        <taxon>Streptophyta</taxon>
        <taxon>Embryophyta</taxon>
        <taxon>Tracheophyta</taxon>
        <taxon>Spermatophyta</taxon>
        <taxon>Magnoliopsida</taxon>
        <taxon>eudicotyledons</taxon>
        <taxon>Gunneridae</taxon>
        <taxon>Pentapetalae</taxon>
        <taxon>rosids</taxon>
        <taxon>malvids</taxon>
        <taxon>Sapindales</taxon>
        <taxon>Rutaceae</taxon>
        <taxon>Aurantioideae</taxon>
        <taxon>Citrus</taxon>
    </lineage>
</organism>
<evidence type="ECO:0000256" key="5">
    <source>
        <dbReference type="ARBA" id="ARBA00023242"/>
    </source>
</evidence>
<evidence type="ECO:0000259" key="7">
    <source>
        <dbReference type="PROSITE" id="PS50982"/>
    </source>
</evidence>
<feature type="compositionally biased region" description="Basic and acidic residues" evidence="6">
    <location>
        <begin position="78"/>
        <end position="90"/>
    </location>
</feature>
<dbReference type="SUPFAM" id="SSF54171">
    <property type="entry name" value="DNA-binding domain"/>
    <property type="match status" value="1"/>
</dbReference>
<feature type="compositionally biased region" description="Basic and acidic residues" evidence="6">
    <location>
        <begin position="177"/>
        <end position="196"/>
    </location>
</feature>
<dbReference type="CDD" id="cd01396">
    <property type="entry name" value="MeCP2_MBD"/>
    <property type="match status" value="1"/>
</dbReference>
<comment type="subcellular location">
    <subcellularLocation>
        <location evidence="1">Nucleus</location>
    </subcellularLocation>
</comment>
<dbReference type="SMR" id="A0A067GKS1"/>
<keyword evidence="4" id="KW-0804">Transcription</keyword>
<dbReference type="InterPro" id="IPR039622">
    <property type="entry name" value="MBD10/11"/>
</dbReference>
<dbReference type="InterPro" id="IPR001739">
    <property type="entry name" value="Methyl_CpG_DNA-bd"/>
</dbReference>
<feature type="compositionally biased region" description="Polar residues" evidence="6">
    <location>
        <begin position="206"/>
        <end position="216"/>
    </location>
</feature>
<evidence type="ECO:0000256" key="1">
    <source>
        <dbReference type="ARBA" id="ARBA00004123"/>
    </source>
</evidence>
<protein>
    <recommendedName>
        <fullName evidence="7">MBD domain-containing protein</fullName>
    </recommendedName>
</protein>
<dbReference type="PROSITE" id="PS50982">
    <property type="entry name" value="MBD"/>
    <property type="match status" value="1"/>
</dbReference>
<dbReference type="PaxDb" id="2711-XP_006475870.1"/>
<proteinExistence type="predicted"/>
<feature type="region of interest" description="Disordered" evidence="6">
    <location>
        <begin position="1"/>
        <end position="297"/>
    </location>
</feature>
<keyword evidence="9" id="KW-1185">Reference proteome</keyword>
<evidence type="ECO:0000256" key="3">
    <source>
        <dbReference type="ARBA" id="ARBA00023125"/>
    </source>
</evidence>
<gene>
    <name evidence="8" type="ORF">CISIN_1g022412mg</name>
</gene>
<dbReference type="EMBL" id="KK784877">
    <property type="protein sequence ID" value="KDO80203.1"/>
    <property type="molecule type" value="Genomic_DNA"/>
</dbReference>
<reference evidence="8 9" key="1">
    <citation type="submission" date="2014-04" db="EMBL/GenBank/DDBJ databases">
        <authorList>
            <consortium name="International Citrus Genome Consortium"/>
            <person name="Gmitter F."/>
            <person name="Chen C."/>
            <person name="Farmerie W."/>
            <person name="Harkins T."/>
            <person name="Desany B."/>
            <person name="Mohiuddin M."/>
            <person name="Kodira C."/>
            <person name="Borodovsky M."/>
            <person name="Lomsadze A."/>
            <person name="Burns P."/>
            <person name="Jenkins J."/>
            <person name="Prochnik S."/>
            <person name="Shu S."/>
            <person name="Chapman J."/>
            <person name="Pitluck S."/>
            <person name="Schmutz J."/>
            <person name="Rokhsar D."/>
        </authorList>
    </citation>
    <scope>NUCLEOTIDE SEQUENCE</scope>
</reference>
<evidence type="ECO:0000313" key="8">
    <source>
        <dbReference type="EMBL" id="KDO80204.1"/>
    </source>
</evidence>
<sequence length="297" mass="32274">MASSDSVKEEQVSFELPAPFGWKKKIVPRKGGTPKKSEIVFTAPTGEEISNKKQLEQYLKAHPGGPASSEFDWGTGETPRRSARISEKAKISPAADNEPPKKRGRKSSASKKDGREAENAPESTEETKEVEMKEAEKTEDNAKVEKEEDIVKESRDENEVDQGPDTKTEAGPSGEAKVGEDANKSTDAEESKKTEAEPGNLKETQDGTQADSSGVTQDKAGIEGAKNEEKVDQPQVETQKEFGSGEQDKADPAAAEEETKQKTNRSAPEAEELKEKGAVNGSGEELNSVNQISRRWK</sequence>
<evidence type="ECO:0000256" key="6">
    <source>
        <dbReference type="SAM" id="MobiDB-lite"/>
    </source>
</evidence>
<evidence type="ECO:0000256" key="2">
    <source>
        <dbReference type="ARBA" id="ARBA00023015"/>
    </source>
</evidence>
<dbReference type="GO" id="GO:0005634">
    <property type="term" value="C:nucleus"/>
    <property type="evidence" value="ECO:0007669"/>
    <property type="project" value="UniProtKB-SubCell"/>
</dbReference>
<dbReference type="PANTHER" id="PTHR33729:SF6">
    <property type="entry name" value="METHYL-CPG-BINDING DOMAIN-CONTAINING PROTEIN 11"/>
    <property type="match status" value="1"/>
</dbReference>
<feature type="compositionally biased region" description="Basic and acidic residues" evidence="6">
    <location>
        <begin position="246"/>
        <end position="261"/>
    </location>
</feature>
<accession>A0A067GKS1</accession>
<evidence type="ECO:0000313" key="9">
    <source>
        <dbReference type="Proteomes" id="UP000027120"/>
    </source>
</evidence>
<keyword evidence="3" id="KW-0238">DNA-binding</keyword>
<dbReference type="InterPro" id="IPR016177">
    <property type="entry name" value="DNA-bd_dom_sf"/>
</dbReference>
<dbReference type="Proteomes" id="UP000027120">
    <property type="component" value="Unassembled WGS sequence"/>
</dbReference>
<feature type="compositionally biased region" description="Basic and acidic residues" evidence="6">
    <location>
        <begin position="1"/>
        <end position="11"/>
    </location>
</feature>
<dbReference type="PANTHER" id="PTHR33729">
    <property type="entry name" value="METHYL-CPG BINDING DOMAIN CONTAINING PROTEIN, EXPRESSED"/>
    <property type="match status" value="1"/>
</dbReference>
<keyword evidence="5" id="KW-0539">Nucleus</keyword>
<feature type="domain" description="MBD" evidence="7">
    <location>
        <begin position="8"/>
        <end position="78"/>
    </location>
</feature>
<dbReference type="GO" id="GO:0003677">
    <property type="term" value="F:DNA binding"/>
    <property type="evidence" value="ECO:0007669"/>
    <property type="project" value="UniProtKB-KW"/>
</dbReference>
<keyword evidence="2" id="KW-0805">Transcription regulation</keyword>
<dbReference type="EMBL" id="KK784877">
    <property type="protein sequence ID" value="KDO80204.1"/>
    <property type="molecule type" value="Genomic_DNA"/>
</dbReference>
<name>A0A067GKS1_CITSI</name>
<dbReference type="eggNOG" id="ENOG502RYIM">
    <property type="taxonomic scope" value="Eukaryota"/>
</dbReference>
<feature type="compositionally biased region" description="Polar residues" evidence="6">
    <location>
        <begin position="285"/>
        <end position="297"/>
    </location>
</feature>
<dbReference type="AlphaFoldDB" id="A0A067GKS1"/>
<feature type="compositionally biased region" description="Basic and acidic residues" evidence="6">
    <location>
        <begin position="125"/>
        <end position="157"/>
    </location>
</feature>
<evidence type="ECO:0000256" key="4">
    <source>
        <dbReference type="ARBA" id="ARBA00023163"/>
    </source>
</evidence>
<dbReference type="Gene3D" id="3.30.890.10">
    <property type="entry name" value="Methyl-cpg-binding Protein 2, Chain A"/>
    <property type="match status" value="1"/>
</dbReference>
<dbReference type="Pfam" id="PF01429">
    <property type="entry name" value="MBD"/>
    <property type="match status" value="1"/>
</dbReference>